<reference evidence="1" key="2">
    <citation type="submission" date="2011-02" db="EMBL/GenBank/DDBJ databases">
        <authorList>
            <person name="MacLean D."/>
        </authorList>
    </citation>
    <scope>NUCLEOTIDE SEQUENCE</scope>
</reference>
<accession>F0WJL6</accession>
<name>F0WJL6_9STRA</name>
<reference evidence="1" key="1">
    <citation type="journal article" date="2011" name="PLoS Biol.">
        <title>Gene gain and loss during evolution of obligate parasitism in the white rust pathogen of Arabidopsis thaliana.</title>
        <authorList>
            <person name="Kemen E."/>
            <person name="Gardiner A."/>
            <person name="Schultz-Larsen T."/>
            <person name="Kemen A.C."/>
            <person name="Balmuth A.L."/>
            <person name="Robert-Seilaniantz A."/>
            <person name="Bailey K."/>
            <person name="Holub E."/>
            <person name="Studholme D.J."/>
            <person name="Maclean D."/>
            <person name="Jones J.D."/>
        </authorList>
    </citation>
    <scope>NUCLEOTIDE SEQUENCE</scope>
</reference>
<sequence>MRFLRLNWIQQSVPVLWRPQFQQVACTYSTNKWNDINVVIKELGSIRNRYNLKTVYPETKALKELGYLDLIHAIRKKHGGFGALAQRLGAPLKPHVFESHKKVASRQNRRNKRATRIARHDLF</sequence>
<proteinExistence type="predicted"/>
<dbReference type="EMBL" id="FR824168">
    <property type="protein sequence ID" value="CCA21465.1"/>
    <property type="molecule type" value="Genomic_DNA"/>
</dbReference>
<dbReference type="HOGENOM" id="CLU_149665_0_0_1"/>
<dbReference type="AlphaFoldDB" id="F0WJL6"/>
<evidence type="ECO:0000313" key="1">
    <source>
        <dbReference type="EMBL" id="CCA21465.1"/>
    </source>
</evidence>
<gene>
    <name evidence="1" type="primary">AlNc14C123G6741</name>
    <name evidence="1" type="ORF">ALNC14_076080</name>
</gene>
<organism evidence="1">
    <name type="scientific">Albugo laibachii Nc14</name>
    <dbReference type="NCBI Taxonomy" id="890382"/>
    <lineage>
        <taxon>Eukaryota</taxon>
        <taxon>Sar</taxon>
        <taxon>Stramenopiles</taxon>
        <taxon>Oomycota</taxon>
        <taxon>Peronosporomycetes</taxon>
        <taxon>Albuginales</taxon>
        <taxon>Albuginaceae</taxon>
        <taxon>Albugo</taxon>
    </lineage>
</organism>
<protein>
    <submittedName>
        <fullName evidence="1">Uncharacterized protein AlNc14C123G6741</fullName>
    </submittedName>
</protein>